<dbReference type="EMBL" id="SNRX01000023">
    <property type="protein sequence ID" value="KAA6301234.1"/>
    <property type="molecule type" value="Genomic_DNA"/>
</dbReference>
<dbReference type="Pfam" id="PF00072">
    <property type="entry name" value="Response_reg"/>
    <property type="match status" value="1"/>
</dbReference>
<feature type="domain" description="Response regulatory" evidence="10">
    <location>
        <begin position="1067"/>
        <end position="1182"/>
    </location>
</feature>
<dbReference type="InterPro" id="IPR015943">
    <property type="entry name" value="WD40/YVTN_repeat-like_dom_sf"/>
</dbReference>
<keyword evidence="3 6" id="KW-0597">Phosphoprotein</keyword>
<dbReference type="Gene3D" id="3.30.565.10">
    <property type="entry name" value="Histidine kinase-like ATPase, C-terminal domain"/>
    <property type="match status" value="1"/>
</dbReference>
<dbReference type="InterPro" id="IPR011006">
    <property type="entry name" value="CheY-like_superfamily"/>
</dbReference>
<reference evidence="11 12" key="1">
    <citation type="submission" date="2019-03" db="EMBL/GenBank/DDBJ databases">
        <title>Single cell metagenomics reveals metabolic interactions within the superorganism composed of flagellate Streblomastix strix and complex community of Bacteroidetes bacteria on its surface.</title>
        <authorList>
            <person name="Treitli S.C."/>
            <person name="Kolisko M."/>
            <person name="Husnik F."/>
            <person name="Keeling P."/>
            <person name="Hampl V."/>
        </authorList>
    </citation>
    <scope>NUCLEOTIDE SEQUENCE [LARGE SCALE GENOMIC DNA]</scope>
    <source>
        <strain evidence="11">St1</strain>
    </source>
</reference>
<evidence type="ECO:0000313" key="12">
    <source>
        <dbReference type="Proteomes" id="UP000324575"/>
    </source>
</evidence>
<dbReference type="CDD" id="cd00082">
    <property type="entry name" value="HisKA"/>
    <property type="match status" value="1"/>
</dbReference>
<comment type="caution">
    <text evidence="11">The sequence shown here is derived from an EMBL/GenBank/DDBJ whole genome shotgun (WGS) entry which is preliminary data.</text>
</comment>
<dbReference type="PROSITE" id="PS01124">
    <property type="entry name" value="HTH_ARAC_FAMILY_2"/>
    <property type="match status" value="1"/>
</dbReference>
<sequence length="1319" mass="150085">MKYFILFLLPVFLLSAIDRNPANYAFSKINGETGLSQNGVKAIIQDKDGFIWFGTSNKLNRFDGISMKTFNCKDAVLNRGNNNISALYEDKQQILWIGTESGVFRLDPLKEKFSFFNAKTEKGIAISGWVEDIKSDANGNIWIVSPNQGLFRYHLSSKKLSFYQFNGALPTNICSPECICIEETGRVWVGTNGCGVYLYNKQKDSFEQYLGDKDGKNTLAGKYIFTMCDSGDKLIVGIHEGKLLKFNKRKNTLQDINAQQIQNQIIRYVILLNNELWVGTQNGIYIVDEENNSVVNIKENLMDSKSLSDNVVEKIYEDREGGIWITTLYAGVNYLPPENVRFNRLVPNGSDNSISSKKIGILKEDLDGNIWISSVKKRIDIYNPQKGTFKHIETQLSPLSLFIDKKQVIVGYFKNGMDVISLPDMHITHYTGEQLGLDESSIYAIYKDKFDRLWIGNGWHIFIEDKASHTFKKQMQFGTNFNSDIAEDADGNVWVATKGSGVYCYLVASGVTQHFTHNEEDSTSLSSNSVSNILIDSSDKVWFSTERGGICCYNKDKNNFTTYSIKDGLPDDMAYKILEDKYLNLWFETNHGLVKFNPRTKEVQVFNQNQGLFGNQTLYKAALASSDGLFYFSGMDGLVAFDPSLSKNTYIPPVFITQLTVLNKEVPIAEQGSPLTQSITHTQEIVLPYDQSSIGFDFVALSYALSTSNEYAYKMENVDNEWIYTKNQHISYTKLAPGEYTFRVKASNNDGLWNEEGKSIHIRILPAWWVSNWAGAVYFILIATCIVFCFLWYNKKQQKKQQEKQRLFETEKEKELYVAKVDFFTNIAHEIRTPVTLINGPLESLLEMDIDNPEMRRNLHIMEKNTAELLILINQLLDFKKVDANRFNLSFRRINIARLIQDLYVRFETSATQKGKIVQLCIPEPELLVPLDREAVIKILSNLFSNAISYSAQNIIIELIPDEDQCVIQFSNDGELIPPDQKELIFDPFYQLDRNKNRNSTSGIGLSLARSLAELHNGNLCLDNVDSGMNTFVLELPLKQADCKEEVAPDNFSVEEIETVHTKHSQSLLVVEDNPELLAFMLHKLKNIYEVSGAVNGKEALKTLSEKKIDMIISDVMMPEMDGFELCKLTKTNIEYSHIPVVLLTAKNDLNSKLKGLEVGADAYVEKPFSFNYLLSQIISLLTNRQREKEAFLRKPFLALGQKGMAKADEQFMEQIISLIHANITDENFSVENLAEQMKISRSSLHRKIKALSELAPTDFIRLIRLKRAAEIIQEKKYSISEVCYLVGINSPSYFTKVFHKQFGMTPKEFGKQDTKNNP</sequence>
<dbReference type="InterPro" id="IPR011110">
    <property type="entry name" value="Reg_prop"/>
</dbReference>
<evidence type="ECO:0000256" key="4">
    <source>
        <dbReference type="ARBA" id="ARBA00023015"/>
    </source>
</evidence>
<comment type="catalytic activity">
    <reaction evidence="1">
        <text>ATP + protein L-histidine = ADP + protein N-phospho-L-histidine.</text>
        <dbReference type="EC" id="2.7.13.3"/>
    </reaction>
</comment>
<dbReference type="CDD" id="cd00146">
    <property type="entry name" value="PKD"/>
    <property type="match status" value="1"/>
</dbReference>
<organism evidence="11 12">
    <name type="scientific">Candidatus Ordinivivax streblomastigis</name>
    <dbReference type="NCBI Taxonomy" id="2540710"/>
    <lineage>
        <taxon>Bacteria</taxon>
        <taxon>Pseudomonadati</taxon>
        <taxon>Bacteroidota</taxon>
        <taxon>Bacteroidia</taxon>
        <taxon>Bacteroidales</taxon>
        <taxon>Candidatus Ordinivivax</taxon>
    </lineage>
</organism>
<evidence type="ECO:0000256" key="7">
    <source>
        <dbReference type="SAM" id="Phobius"/>
    </source>
</evidence>
<dbReference type="PANTHER" id="PTHR43547">
    <property type="entry name" value="TWO-COMPONENT HISTIDINE KINASE"/>
    <property type="match status" value="1"/>
</dbReference>
<dbReference type="SUPFAM" id="SSF47384">
    <property type="entry name" value="Homodimeric domain of signal transducing histidine kinase"/>
    <property type="match status" value="1"/>
</dbReference>
<dbReference type="InterPro" id="IPR009057">
    <property type="entry name" value="Homeodomain-like_sf"/>
</dbReference>
<dbReference type="Pfam" id="PF00512">
    <property type="entry name" value="HisKA"/>
    <property type="match status" value="1"/>
</dbReference>
<keyword evidence="4" id="KW-0805">Transcription regulation</keyword>
<dbReference type="SUPFAM" id="SSF63829">
    <property type="entry name" value="Calcium-dependent phosphotriesterase"/>
    <property type="match status" value="3"/>
</dbReference>
<accession>A0A5M8NYB3</accession>
<dbReference type="SMART" id="SM00448">
    <property type="entry name" value="REC"/>
    <property type="match status" value="1"/>
</dbReference>
<dbReference type="Pfam" id="PF07495">
    <property type="entry name" value="Y_Y_Y"/>
    <property type="match status" value="1"/>
</dbReference>
<dbReference type="InterPro" id="IPR005467">
    <property type="entry name" value="His_kinase_dom"/>
</dbReference>
<dbReference type="InterPro" id="IPR013783">
    <property type="entry name" value="Ig-like_fold"/>
</dbReference>
<keyword evidence="11" id="KW-0418">Kinase</keyword>
<dbReference type="SUPFAM" id="SSF55874">
    <property type="entry name" value="ATPase domain of HSP90 chaperone/DNA topoisomerase II/histidine kinase"/>
    <property type="match status" value="1"/>
</dbReference>
<evidence type="ECO:0000256" key="6">
    <source>
        <dbReference type="PROSITE-ProRule" id="PRU00169"/>
    </source>
</evidence>
<dbReference type="PANTHER" id="PTHR43547:SF2">
    <property type="entry name" value="HYBRID SIGNAL TRANSDUCTION HISTIDINE KINASE C"/>
    <property type="match status" value="1"/>
</dbReference>
<dbReference type="SMART" id="SM00387">
    <property type="entry name" value="HATPase_c"/>
    <property type="match status" value="1"/>
</dbReference>
<dbReference type="GO" id="GO:0043565">
    <property type="term" value="F:sequence-specific DNA binding"/>
    <property type="evidence" value="ECO:0007669"/>
    <property type="project" value="InterPro"/>
</dbReference>
<dbReference type="FunFam" id="2.60.40.10:FF:000791">
    <property type="entry name" value="Two-component system sensor histidine kinase/response regulator"/>
    <property type="match status" value="1"/>
</dbReference>
<dbReference type="GO" id="GO:0003700">
    <property type="term" value="F:DNA-binding transcription factor activity"/>
    <property type="evidence" value="ECO:0007669"/>
    <property type="project" value="InterPro"/>
</dbReference>
<keyword evidence="7" id="KW-0812">Transmembrane</keyword>
<evidence type="ECO:0000256" key="3">
    <source>
        <dbReference type="ARBA" id="ARBA00022553"/>
    </source>
</evidence>
<dbReference type="Gene3D" id="1.10.10.60">
    <property type="entry name" value="Homeodomain-like"/>
    <property type="match status" value="1"/>
</dbReference>
<protein>
    <recommendedName>
        <fullName evidence="2">histidine kinase</fullName>
        <ecNumber evidence="2">2.7.13.3</ecNumber>
    </recommendedName>
</protein>
<gene>
    <name evidence="11" type="ORF">EZS26_002623</name>
</gene>
<name>A0A5M8NYB3_9BACT</name>
<dbReference type="Gene3D" id="3.40.50.2300">
    <property type="match status" value="1"/>
</dbReference>
<keyword evidence="7" id="KW-0472">Membrane</keyword>
<dbReference type="Gene3D" id="2.130.10.10">
    <property type="entry name" value="YVTN repeat-like/Quinoprotein amine dehydrogenase"/>
    <property type="match status" value="2"/>
</dbReference>
<dbReference type="PROSITE" id="PS50109">
    <property type="entry name" value="HIS_KIN"/>
    <property type="match status" value="1"/>
</dbReference>
<dbReference type="InterPro" id="IPR001789">
    <property type="entry name" value="Sig_transdc_resp-reg_receiver"/>
</dbReference>
<dbReference type="Pfam" id="PF07494">
    <property type="entry name" value="Reg_prop"/>
    <property type="match status" value="5"/>
</dbReference>
<evidence type="ECO:0000259" key="10">
    <source>
        <dbReference type="PROSITE" id="PS50110"/>
    </source>
</evidence>
<dbReference type="FunFam" id="1.10.10.60:FF:000284">
    <property type="entry name" value="Two-component system sensor histidine kinase/response regulator"/>
    <property type="match status" value="1"/>
</dbReference>
<dbReference type="InterPro" id="IPR003661">
    <property type="entry name" value="HisK_dim/P_dom"/>
</dbReference>
<dbReference type="EC" id="2.7.13.3" evidence="2"/>
<dbReference type="CDD" id="cd00075">
    <property type="entry name" value="HATPase"/>
    <property type="match status" value="1"/>
</dbReference>
<keyword evidence="5" id="KW-0804">Transcription</keyword>
<dbReference type="InterPro" id="IPR003594">
    <property type="entry name" value="HATPase_dom"/>
</dbReference>
<dbReference type="FunFam" id="1.10.287.130:FF:000045">
    <property type="entry name" value="Two-component system sensor histidine kinase/response regulator"/>
    <property type="match status" value="1"/>
</dbReference>
<dbReference type="SMART" id="SM00388">
    <property type="entry name" value="HisKA"/>
    <property type="match status" value="1"/>
</dbReference>
<feature type="transmembrane region" description="Helical" evidence="7">
    <location>
        <begin position="768"/>
        <end position="793"/>
    </location>
</feature>
<dbReference type="GO" id="GO:0000155">
    <property type="term" value="F:phosphorelay sensor kinase activity"/>
    <property type="evidence" value="ECO:0007669"/>
    <property type="project" value="InterPro"/>
</dbReference>
<evidence type="ECO:0000259" key="8">
    <source>
        <dbReference type="PROSITE" id="PS01124"/>
    </source>
</evidence>
<dbReference type="InterPro" id="IPR036097">
    <property type="entry name" value="HisK_dim/P_sf"/>
</dbReference>
<feature type="modified residue" description="4-aspartylphosphate" evidence="6">
    <location>
        <position position="1115"/>
    </location>
</feature>
<dbReference type="SUPFAM" id="SSF52172">
    <property type="entry name" value="CheY-like"/>
    <property type="match status" value="1"/>
</dbReference>
<dbReference type="Proteomes" id="UP000324575">
    <property type="component" value="Unassembled WGS sequence"/>
</dbReference>
<evidence type="ECO:0000256" key="2">
    <source>
        <dbReference type="ARBA" id="ARBA00012438"/>
    </source>
</evidence>
<evidence type="ECO:0000259" key="9">
    <source>
        <dbReference type="PROSITE" id="PS50109"/>
    </source>
</evidence>
<dbReference type="InterPro" id="IPR018060">
    <property type="entry name" value="HTH_AraC"/>
</dbReference>
<dbReference type="SMART" id="SM00342">
    <property type="entry name" value="HTH_ARAC"/>
    <property type="match status" value="1"/>
</dbReference>
<proteinExistence type="predicted"/>
<evidence type="ECO:0000256" key="1">
    <source>
        <dbReference type="ARBA" id="ARBA00000085"/>
    </source>
</evidence>
<dbReference type="Gene3D" id="2.60.40.10">
    <property type="entry name" value="Immunoglobulins"/>
    <property type="match status" value="1"/>
</dbReference>
<keyword evidence="11" id="KW-0808">Transferase</keyword>
<feature type="domain" description="Histidine kinase" evidence="9">
    <location>
        <begin position="826"/>
        <end position="1040"/>
    </location>
</feature>
<feature type="domain" description="HTH araC/xylS-type" evidence="8">
    <location>
        <begin position="1214"/>
        <end position="1313"/>
    </location>
</feature>
<dbReference type="Pfam" id="PF12833">
    <property type="entry name" value="HTH_18"/>
    <property type="match status" value="1"/>
</dbReference>
<dbReference type="InterPro" id="IPR036890">
    <property type="entry name" value="HATPase_C_sf"/>
</dbReference>
<evidence type="ECO:0000313" key="11">
    <source>
        <dbReference type="EMBL" id="KAA6301234.1"/>
    </source>
</evidence>
<dbReference type="Pfam" id="PF02518">
    <property type="entry name" value="HATPase_c"/>
    <property type="match status" value="1"/>
</dbReference>
<dbReference type="InterPro" id="IPR011123">
    <property type="entry name" value="Y_Y_Y"/>
</dbReference>
<dbReference type="SUPFAM" id="SSF46689">
    <property type="entry name" value="Homeodomain-like"/>
    <property type="match status" value="1"/>
</dbReference>
<dbReference type="FunFam" id="2.130.10.10:FF:000891">
    <property type="entry name" value="Two-component system sensor histidine kinase/response regulator, hybrid (One-component system)"/>
    <property type="match status" value="1"/>
</dbReference>
<dbReference type="Gene3D" id="1.10.287.130">
    <property type="match status" value="1"/>
</dbReference>
<keyword evidence="7" id="KW-1133">Transmembrane helix</keyword>
<dbReference type="PROSITE" id="PS50110">
    <property type="entry name" value="RESPONSE_REGULATORY"/>
    <property type="match status" value="1"/>
</dbReference>
<evidence type="ECO:0000256" key="5">
    <source>
        <dbReference type="ARBA" id="ARBA00023163"/>
    </source>
</evidence>